<dbReference type="CDD" id="cd09872">
    <property type="entry name" value="PIN_Sll0205-like"/>
    <property type="match status" value="1"/>
</dbReference>
<keyword evidence="3" id="KW-1185">Reference proteome</keyword>
<sequence length="131" mass="14451">MLTICDTHVLIFWQDAPNRLSSKATQAIENSLATKSLACSDISFWEIAMLFKAGRLRNDVPAEQYMNDIILAMTLNVLPVTPQIATLSQQGLFIHKDPADRLIASTAIVNNAPLISADTKLQNIDALSIIW</sequence>
<name>A0A1V8M4B7_9GAMM</name>
<dbReference type="SUPFAM" id="SSF88723">
    <property type="entry name" value="PIN domain-like"/>
    <property type="match status" value="1"/>
</dbReference>
<dbReference type="EMBL" id="LPUF01000002">
    <property type="protein sequence ID" value="OQK16243.1"/>
    <property type="molecule type" value="Genomic_DNA"/>
</dbReference>
<gene>
    <name evidence="2" type="ORF">AU255_14200</name>
</gene>
<evidence type="ECO:0000259" key="1">
    <source>
        <dbReference type="Pfam" id="PF01850"/>
    </source>
</evidence>
<dbReference type="Proteomes" id="UP000191980">
    <property type="component" value="Unassembled WGS sequence"/>
</dbReference>
<evidence type="ECO:0000313" key="2">
    <source>
        <dbReference type="EMBL" id="OQK16243.1"/>
    </source>
</evidence>
<comment type="caution">
    <text evidence="2">The sequence shown here is derived from an EMBL/GenBank/DDBJ whole genome shotgun (WGS) entry which is preliminary data.</text>
</comment>
<dbReference type="InterPro" id="IPR029060">
    <property type="entry name" value="PIN-like_dom_sf"/>
</dbReference>
<feature type="domain" description="PIN" evidence="1">
    <location>
        <begin position="4"/>
        <end position="126"/>
    </location>
</feature>
<reference evidence="2 3" key="1">
    <citation type="submission" date="2015-12" db="EMBL/GenBank/DDBJ databases">
        <authorList>
            <person name="Shamseldin A."/>
            <person name="Moawad H."/>
            <person name="Abd El-Rahim W.M."/>
            <person name="Sadowsky M.J."/>
        </authorList>
    </citation>
    <scope>NUCLEOTIDE SEQUENCE [LARGE SCALE GENOMIC DNA]</scope>
    <source>
        <strain evidence="2 3">WF1</strain>
    </source>
</reference>
<protein>
    <submittedName>
        <fullName evidence="2">Twitching motility protein PilT</fullName>
    </submittedName>
</protein>
<accession>A0A1V8M4B7</accession>
<dbReference type="InterPro" id="IPR041705">
    <property type="entry name" value="PIN_Sll0205"/>
</dbReference>
<dbReference type="OrthoDB" id="9798990at2"/>
<dbReference type="Gene3D" id="3.40.50.1010">
    <property type="entry name" value="5'-nuclease"/>
    <property type="match status" value="1"/>
</dbReference>
<dbReference type="InterPro" id="IPR052919">
    <property type="entry name" value="TA_system_RNase"/>
</dbReference>
<organism evidence="2 3">
    <name type="scientific">Methyloprofundus sedimenti</name>
    <dbReference type="NCBI Taxonomy" id="1420851"/>
    <lineage>
        <taxon>Bacteria</taxon>
        <taxon>Pseudomonadati</taxon>
        <taxon>Pseudomonadota</taxon>
        <taxon>Gammaproteobacteria</taxon>
        <taxon>Methylococcales</taxon>
        <taxon>Methylococcaceae</taxon>
        <taxon>Methyloprofundus</taxon>
    </lineage>
</organism>
<dbReference type="Pfam" id="PF01850">
    <property type="entry name" value="PIN"/>
    <property type="match status" value="1"/>
</dbReference>
<evidence type="ECO:0000313" key="3">
    <source>
        <dbReference type="Proteomes" id="UP000191980"/>
    </source>
</evidence>
<dbReference type="InterPro" id="IPR002716">
    <property type="entry name" value="PIN_dom"/>
</dbReference>
<dbReference type="PANTHER" id="PTHR36173:SF1">
    <property type="entry name" value="RIBONUCLEASE VAPC22"/>
    <property type="match status" value="1"/>
</dbReference>
<dbReference type="STRING" id="1420851.AU255_14200"/>
<dbReference type="AlphaFoldDB" id="A0A1V8M4B7"/>
<proteinExistence type="predicted"/>
<dbReference type="RefSeq" id="WP_080523620.1">
    <property type="nucleotide sequence ID" value="NZ_LPUF01000002.1"/>
</dbReference>
<dbReference type="PANTHER" id="PTHR36173">
    <property type="entry name" value="RIBONUCLEASE VAPC16-RELATED"/>
    <property type="match status" value="1"/>
</dbReference>